<gene>
    <name evidence="3" type="ORF">FXN61_20215</name>
</gene>
<dbReference type="InterPro" id="IPR011990">
    <property type="entry name" value="TPR-like_helical_dom_sf"/>
</dbReference>
<dbReference type="InterPro" id="IPR005158">
    <property type="entry name" value="BTAD"/>
</dbReference>
<feature type="region of interest" description="Disordered" evidence="1">
    <location>
        <begin position="1"/>
        <end position="25"/>
    </location>
</feature>
<sequence>MKLRLSSEGVTYPVPSNADRGTPAARPVLVPADSRCTARADALATYRGVSRLLSEELGLDPGPELHATILAAC</sequence>
<evidence type="ECO:0000313" key="4">
    <source>
        <dbReference type="Proteomes" id="UP001515943"/>
    </source>
</evidence>
<dbReference type="EMBL" id="VSRL01000070">
    <property type="protein sequence ID" value="NKE59007.1"/>
    <property type="molecule type" value="Genomic_DNA"/>
</dbReference>
<protein>
    <recommendedName>
        <fullName evidence="2">Bacterial transcriptional activator domain-containing protein</fullName>
    </recommendedName>
</protein>
<feature type="domain" description="Bacterial transcriptional activator" evidence="2">
    <location>
        <begin position="29"/>
        <end position="67"/>
    </location>
</feature>
<name>A0ABX1FJK8_9PSEU</name>
<dbReference type="Proteomes" id="UP001515943">
    <property type="component" value="Unassembled WGS sequence"/>
</dbReference>
<proteinExistence type="predicted"/>
<evidence type="ECO:0000259" key="2">
    <source>
        <dbReference type="Pfam" id="PF03704"/>
    </source>
</evidence>
<comment type="caution">
    <text evidence="3">The sequence shown here is derived from an EMBL/GenBank/DDBJ whole genome shotgun (WGS) entry which is preliminary data.</text>
</comment>
<dbReference type="Gene3D" id="1.25.40.10">
    <property type="entry name" value="Tetratricopeptide repeat domain"/>
    <property type="match status" value="1"/>
</dbReference>
<reference evidence="3 4" key="1">
    <citation type="submission" date="2019-08" db="EMBL/GenBank/DDBJ databases">
        <title>Lentzea from Indian Himalayas.</title>
        <authorList>
            <person name="Mandal S."/>
            <person name="Mallick Gupta A."/>
            <person name="Maiti P.K."/>
            <person name="Sarkar J."/>
            <person name="Mandal S."/>
        </authorList>
    </citation>
    <scope>NUCLEOTIDE SEQUENCE [LARGE SCALE GENOMIC DNA]</scope>
    <source>
        <strain evidence="3 4">PSKA42</strain>
    </source>
</reference>
<dbReference type="SUPFAM" id="SSF48452">
    <property type="entry name" value="TPR-like"/>
    <property type="match status" value="1"/>
</dbReference>
<organism evidence="3 4">
    <name type="scientific">Lentzea indica</name>
    <dbReference type="NCBI Taxonomy" id="2604800"/>
    <lineage>
        <taxon>Bacteria</taxon>
        <taxon>Bacillati</taxon>
        <taxon>Actinomycetota</taxon>
        <taxon>Actinomycetes</taxon>
        <taxon>Pseudonocardiales</taxon>
        <taxon>Pseudonocardiaceae</taxon>
        <taxon>Lentzea</taxon>
    </lineage>
</organism>
<evidence type="ECO:0000256" key="1">
    <source>
        <dbReference type="SAM" id="MobiDB-lite"/>
    </source>
</evidence>
<dbReference type="Pfam" id="PF03704">
    <property type="entry name" value="BTAD"/>
    <property type="match status" value="1"/>
</dbReference>
<evidence type="ECO:0000313" key="3">
    <source>
        <dbReference type="EMBL" id="NKE59007.1"/>
    </source>
</evidence>
<accession>A0ABX1FJK8</accession>
<keyword evidence="4" id="KW-1185">Reference proteome</keyword>